<dbReference type="RefSeq" id="WP_015231930.1">
    <property type="nucleotide sequence ID" value="NC_019791.1"/>
</dbReference>
<protein>
    <submittedName>
        <fullName evidence="2">Fe-S oxidoreductase</fullName>
    </submittedName>
</protein>
<evidence type="ECO:0000313" key="3">
    <source>
        <dbReference type="Proteomes" id="UP000010469"/>
    </source>
</evidence>
<dbReference type="HOGENOM" id="CLU_023081_2_1_2"/>
<dbReference type="InterPro" id="IPR004017">
    <property type="entry name" value="Cys_rich_dom"/>
</dbReference>
<dbReference type="InterPro" id="IPR051460">
    <property type="entry name" value="HdrC_iron-sulfur_subunit"/>
</dbReference>
<organism evidence="2 3">
    <name type="scientific">Caldisphaera lagunensis (strain DSM 15908 / JCM 11604 / ANMR 0165 / IC-154)</name>
    <dbReference type="NCBI Taxonomy" id="1056495"/>
    <lineage>
        <taxon>Archaea</taxon>
        <taxon>Thermoproteota</taxon>
        <taxon>Thermoprotei</taxon>
        <taxon>Acidilobales</taxon>
        <taxon>Caldisphaeraceae</taxon>
        <taxon>Caldisphaera</taxon>
    </lineage>
</organism>
<dbReference type="OrthoDB" id="42878at2157"/>
<dbReference type="GO" id="GO:0016491">
    <property type="term" value="F:oxidoreductase activity"/>
    <property type="evidence" value="ECO:0007669"/>
    <property type="project" value="UniProtKB-ARBA"/>
</dbReference>
<dbReference type="eggNOG" id="arCOG00332">
    <property type="taxonomic scope" value="Archaea"/>
</dbReference>
<dbReference type="EMBL" id="CP003378">
    <property type="protein sequence ID" value="AFZ70032.1"/>
    <property type="molecule type" value="Genomic_DNA"/>
</dbReference>
<evidence type="ECO:0000313" key="2">
    <source>
        <dbReference type="EMBL" id="AFZ70032.1"/>
    </source>
</evidence>
<reference evidence="3" key="1">
    <citation type="submission" date="2012-03" db="EMBL/GenBank/DDBJ databases">
        <title>Complete genome of Caldisphaera lagunensis DSM 15908.</title>
        <authorList>
            <person name="Lucas S."/>
            <person name="Copeland A."/>
            <person name="Lapidus A."/>
            <person name="Glavina del Rio T."/>
            <person name="Dalin E."/>
            <person name="Tice H."/>
            <person name="Bruce D."/>
            <person name="Goodwin L."/>
            <person name="Pitluck S."/>
            <person name="Peters L."/>
            <person name="Mikhailova N."/>
            <person name="Teshima H."/>
            <person name="Kyrpides N."/>
            <person name="Mavromatis K."/>
            <person name="Ivanova N."/>
            <person name="Brettin T."/>
            <person name="Detter J.C."/>
            <person name="Han C."/>
            <person name="Larimer F."/>
            <person name="Land M."/>
            <person name="Hauser L."/>
            <person name="Markowitz V."/>
            <person name="Cheng J.-F."/>
            <person name="Hugenholtz P."/>
            <person name="Woyke T."/>
            <person name="Wu D."/>
            <person name="Spring S."/>
            <person name="Schroeder M."/>
            <person name="Brambilla E."/>
            <person name="Klenk H.-P."/>
            <person name="Eisen J.A."/>
        </authorList>
    </citation>
    <scope>NUCLEOTIDE SEQUENCE [LARGE SCALE GENOMIC DNA]</scope>
    <source>
        <strain evidence="3">DSM 15908 / JCM 11604 / IC-154</strain>
    </source>
</reference>
<proteinExistence type="predicted"/>
<dbReference type="Proteomes" id="UP000010469">
    <property type="component" value="Chromosome"/>
</dbReference>
<name>L0AA83_CALLD</name>
<dbReference type="GeneID" id="14211510"/>
<dbReference type="AlphaFoldDB" id="L0AA83"/>
<dbReference type="PANTHER" id="PTHR43255">
    <property type="entry name" value="IRON-SULFUR-BINDING OXIDOREDUCTASE FADF-RELATED-RELATED"/>
    <property type="match status" value="1"/>
</dbReference>
<sequence>MDGNDIMELLGEITIKTGFPVPINKTKIFEWTNTINMERKGDVYLYTGALYQLIPYINYTVKFLDAISKLSGGDSLINLAKTIIKVSPYYLSSIIKPDIKEINENNAIVRNIAKLLLKINKNIAYLYEDDIYSGVLLYDMGLDDYFLIHSKKVFQSFKKRNVKKIITIDPHTTHVMREGYPKFIDNFDIEVFNYLELLSNTNIDLGKLDKTLTIHDPCVYSRYENIIDQPRKLLKSMGIRIKEPKRSGKNTFCCGGPLESLSPKFSEDIAKTRMNQLLSESNIIITMCPICKANLSRVKPNDAKLVDISEILSSNI</sequence>
<dbReference type="STRING" id="1056495.Calag_0250"/>
<dbReference type="GO" id="GO:0005886">
    <property type="term" value="C:plasma membrane"/>
    <property type="evidence" value="ECO:0007669"/>
    <property type="project" value="TreeGrafter"/>
</dbReference>
<feature type="domain" description="Cysteine-rich" evidence="1">
    <location>
        <begin position="213"/>
        <end position="295"/>
    </location>
</feature>
<gene>
    <name evidence="2" type="ordered locus">Calag_0250</name>
</gene>
<dbReference type="KEGG" id="clg:Calag_0250"/>
<dbReference type="InParanoid" id="L0AA83"/>
<evidence type="ECO:0000259" key="1">
    <source>
        <dbReference type="Pfam" id="PF02754"/>
    </source>
</evidence>
<dbReference type="PANTHER" id="PTHR43255:SF2">
    <property type="entry name" value="HETERODISULFIDE REDUCTASE RELATED PROTEIN"/>
    <property type="match status" value="1"/>
</dbReference>
<keyword evidence="3" id="KW-1185">Reference proteome</keyword>
<accession>L0AA83</accession>
<dbReference type="Pfam" id="PF02754">
    <property type="entry name" value="CCG"/>
    <property type="match status" value="1"/>
</dbReference>